<dbReference type="GO" id="GO:0005886">
    <property type="term" value="C:plasma membrane"/>
    <property type="evidence" value="ECO:0007669"/>
    <property type="project" value="TreeGrafter"/>
</dbReference>
<dbReference type="InterPro" id="IPR003245">
    <property type="entry name" value="Phytocyanin_dom"/>
</dbReference>
<evidence type="ECO:0000256" key="11">
    <source>
        <dbReference type="ARBA" id="ARBA00023180"/>
    </source>
</evidence>
<sequence length="134" mass="14472">MTLRYNFDYQAWAAGKVFHIGDTLDKLIKLFKYSEGAHTVHKANGTGFQDCAVPATTEALTTGNDVVTLSTPGRKWYICGVGKHCEVGKQKLVITVLPLEGAPASSPTPTSDASLKFHVWMAPMIAALIGMLFS</sequence>
<evidence type="ECO:0000256" key="3">
    <source>
        <dbReference type="ARBA" id="ARBA00022692"/>
    </source>
</evidence>
<reference evidence="13 14" key="1">
    <citation type="journal article" date="2020" name="Nat. Commun.">
        <title>Genome of Tripterygium wilfordii and identification of cytochrome P450 involved in triptolide biosynthesis.</title>
        <authorList>
            <person name="Tu L."/>
            <person name="Su P."/>
            <person name="Zhang Z."/>
            <person name="Gao L."/>
            <person name="Wang J."/>
            <person name="Hu T."/>
            <person name="Zhou J."/>
            <person name="Zhang Y."/>
            <person name="Zhao Y."/>
            <person name="Liu Y."/>
            <person name="Song Y."/>
            <person name="Tong Y."/>
            <person name="Lu Y."/>
            <person name="Yang J."/>
            <person name="Xu C."/>
            <person name="Jia M."/>
            <person name="Peters R.J."/>
            <person name="Huang L."/>
            <person name="Gao W."/>
        </authorList>
    </citation>
    <scope>NUCLEOTIDE SEQUENCE [LARGE SCALE GENOMIC DNA]</scope>
    <source>
        <strain evidence="14">cv. XIE 37</strain>
        <tissue evidence="13">Leaf</tissue>
    </source>
</reference>
<keyword evidence="5" id="KW-0732">Signal</keyword>
<dbReference type="InterPro" id="IPR039391">
    <property type="entry name" value="Phytocyanin-like"/>
</dbReference>
<dbReference type="CDD" id="cd04216">
    <property type="entry name" value="Phytocyanin"/>
    <property type="match status" value="1"/>
</dbReference>
<dbReference type="GO" id="GO:0009055">
    <property type="term" value="F:electron transfer activity"/>
    <property type="evidence" value="ECO:0007669"/>
    <property type="project" value="InterPro"/>
</dbReference>
<protein>
    <submittedName>
        <fullName evidence="13">Mavicyanin-like</fullName>
    </submittedName>
</protein>
<dbReference type="PANTHER" id="PTHR33021:SF533">
    <property type="entry name" value="PHYTOCYANIN DOMAIN-CONTAINING PROTEIN"/>
    <property type="match status" value="1"/>
</dbReference>
<evidence type="ECO:0000256" key="2">
    <source>
        <dbReference type="ARBA" id="ARBA00022448"/>
    </source>
</evidence>
<evidence type="ECO:0000256" key="7">
    <source>
        <dbReference type="ARBA" id="ARBA00022989"/>
    </source>
</evidence>
<dbReference type="Pfam" id="PF02298">
    <property type="entry name" value="Cu_bind_like"/>
    <property type="match status" value="1"/>
</dbReference>
<name>A0A7J7CK69_TRIWF</name>
<dbReference type="GO" id="GO:0046872">
    <property type="term" value="F:metal ion binding"/>
    <property type="evidence" value="ECO:0007669"/>
    <property type="project" value="UniProtKB-KW"/>
</dbReference>
<keyword evidence="8" id="KW-0186">Copper</keyword>
<keyword evidence="14" id="KW-1185">Reference proteome</keyword>
<evidence type="ECO:0000313" key="13">
    <source>
        <dbReference type="EMBL" id="KAF5734449.1"/>
    </source>
</evidence>
<keyword evidence="9" id="KW-0472">Membrane</keyword>
<keyword evidence="7" id="KW-1133">Transmembrane helix</keyword>
<feature type="domain" description="Phytocyanin" evidence="12">
    <location>
        <begin position="1"/>
        <end position="98"/>
    </location>
</feature>
<gene>
    <name evidence="13" type="ORF">HS088_TW16G00898</name>
</gene>
<organism evidence="13 14">
    <name type="scientific">Tripterygium wilfordii</name>
    <name type="common">Thunder God vine</name>
    <dbReference type="NCBI Taxonomy" id="458696"/>
    <lineage>
        <taxon>Eukaryota</taxon>
        <taxon>Viridiplantae</taxon>
        <taxon>Streptophyta</taxon>
        <taxon>Embryophyta</taxon>
        <taxon>Tracheophyta</taxon>
        <taxon>Spermatophyta</taxon>
        <taxon>Magnoliopsida</taxon>
        <taxon>eudicotyledons</taxon>
        <taxon>Gunneridae</taxon>
        <taxon>Pentapetalae</taxon>
        <taxon>rosids</taxon>
        <taxon>fabids</taxon>
        <taxon>Celastrales</taxon>
        <taxon>Celastraceae</taxon>
        <taxon>Tripterygium</taxon>
    </lineage>
</organism>
<keyword evidence="3" id="KW-0812">Transmembrane</keyword>
<evidence type="ECO:0000256" key="1">
    <source>
        <dbReference type="ARBA" id="ARBA00004479"/>
    </source>
</evidence>
<keyword evidence="11" id="KW-0325">Glycoprotein</keyword>
<dbReference type="GO" id="GO:0009610">
    <property type="term" value="P:response to symbiotic fungus"/>
    <property type="evidence" value="ECO:0007669"/>
    <property type="project" value="UniProtKB-ARBA"/>
</dbReference>
<keyword evidence="10" id="KW-1015">Disulfide bond</keyword>
<accession>A0A7J7CK69</accession>
<dbReference type="FunFam" id="2.60.40.420:FF:000067">
    <property type="entry name" value="Cupredoxin superfamily protein"/>
    <property type="match status" value="1"/>
</dbReference>
<keyword evidence="4" id="KW-0479">Metal-binding</keyword>
<dbReference type="InParanoid" id="A0A7J7CK69"/>
<evidence type="ECO:0000256" key="5">
    <source>
        <dbReference type="ARBA" id="ARBA00022729"/>
    </source>
</evidence>
<evidence type="ECO:0000256" key="8">
    <source>
        <dbReference type="ARBA" id="ARBA00023008"/>
    </source>
</evidence>
<evidence type="ECO:0000256" key="4">
    <source>
        <dbReference type="ARBA" id="ARBA00022723"/>
    </source>
</evidence>
<evidence type="ECO:0000259" key="12">
    <source>
        <dbReference type="PROSITE" id="PS51485"/>
    </source>
</evidence>
<evidence type="ECO:0000256" key="9">
    <source>
        <dbReference type="ARBA" id="ARBA00023136"/>
    </source>
</evidence>
<dbReference type="Gene3D" id="2.60.40.420">
    <property type="entry name" value="Cupredoxins - blue copper proteins"/>
    <property type="match status" value="1"/>
</dbReference>
<evidence type="ECO:0000256" key="10">
    <source>
        <dbReference type="ARBA" id="ARBA00023157"/>
    </source>
</evidence>
<proteinExistence type="predicted"/>
<dbReference type="PROSITE" id="PS51485">
    <property type="entry name" value="PHYTOCYANIN"/>
    <property type="match status" value="1"/>
</dbReference>
<evidence type="ECO:0000256" key="6">
    <source>
        <dbReference type="ARBA" id="ARBA00022982"/>
    </source>
</evidence>
<comment type="caution">
    <text evidence="13">The sequence shown here is derived from an EMBL/GenBank/DDBJ whole genome shotgun (WGS) entry which is preliminary data.</text>
</comment>
<keyword evidence="2" id="KW-0813">Transport</keyword>
<dbReference type="EMBL" id="JAAARO010000016">
    <property type="protein sequence ID" value="KAF5734449.1"/>
    <property type="molecule type" value="Genomic_DNA"/>
</dbReference>
<dbReference type="OrthoDB" id="687943at2759"/>
<dbReference type="Proteomes" id="UP000593562">
    <property type="component" value="Unassembled WGS sequence"/>
</dbReference>
<dbReference type="SUPFAM" id="SSF49503">
    <property type="entry name" value="Cupredoxins"/>
    <property type="match status" value="1"/>
</dbReference>
<dbReference type="InterPro" id="IPR008972">
    <property type="entry name" value="Cupredoxin"/>
</dbReference>
<dbReference type="PANTHER" id="PTHR33021">
    <property type="entry name" value="BLUE COPPER PROTEIN"/>
    <property type="match status" value="1"/>
</dbReference>
<dbReference type="AlphaFoldDB" id="A0A7J7CK69"/>
<evidence type="ECO:0000313" key="14">
    <source>
        <dbReference type="Proteomes" id="UP000593562"/>
    </source>
</evidence>
<comment type="subcellular location">
    <subcellularLocation>
        <location evidence="1">Membrane</location>
        <topology evidence="1">Single-pass type I membrane protein</topology>
    </subcellularLocation>
</comment>
<keyword evidence="6" id="KW-0249">Electron transport</keyword>